<evidence type="ECO:0000256" key="2">
    <source>
        <dbReference type="ARBA" id="ARBA00022801"/>
    </source>
</evidence>
<dbReference type="GO" id="GO:0003677">
    <property type="term" value="F:DNA binding"/>
    <property type="evidence" value="ECO:0007669"/>
    <property type="project" value="InterPro"/>
</dbReference>
<reference evidence="6" key="1">
    <citation type="submission" date="2023-06" db="EMBL/GenBank/DDBJ databases">
        <authorList>
            <person name="Zeman M."/>
            <person name="Kubasova T."/>
            <person name="Jahodarova E."/>
            <person name="Nykrynova M."/>
            <person name="Rychlik I."/>
        </authorList>
    </citation>
    <scope>NUCLEOTIDE SEQUENCE</scope>
    <source>
        <strain evidence="6">15_COKtk</strain>
    </source>
</reference>
<dbReference type="InterPro" id="IPR050615">
    <property type="entry name" value="ATP-dep_DNA_Helicase"/>
</dbReference>
<evidence type="ECO:0000256" key="3">
    <source>
        <dbReference type="ARBA" id="ARBA00022806"/>
    </source>
</evidence>
<dbReference type="GO" id="GO:0004386">
    <property type="term" value="F:helicase activity"/>
    <property type="evidence" value="ECO:0007669"/>
    <property type="project" value="UniProtKB-KW"/>
</dbReference>
<evidence type="ECO:0000256" key="4">
    <source>
        <dbReference type="ARBA" id="ARBA00022840"/>
    </source>
</evidence>
<keyword evidence="1" id="KW-0547">Nucleotide-binding</keyword>
<dbReference type="SUPFAM" id="SSF52540">
    <property type="entry name" value="P-loop containing nucleoside triphosphate hydrolases"/>
    <property type="match status" value="1"/>
</dbReference>
<protein>
    <submittedName>
        <fullName evidence="6">DEAD/DEAH box helicase family protein</fullName>
    </submittedName>
</protein>
<proteinExistence type="predicted"/>
<evidence type="ECO:0000313" key="7">
    <source>
        <dbReference type="Proteomes" id="UP001168505"/>
    </source>
</evidence>
<gene>
    <name evidence="6" type="ORF">QVN40_10860</name>
</gene>
<feature type="domain" description="Helicase ATP-binding" evidence="5">
    <location>
        <begin position="24"/>
        <end position="160"/>
    </location>
</feature>
<dbReference type="PANTHER" id="PTHR11274:SF0">
    <property type="entry name" value="GENERAL TRANSCRIPTION AND DNA REPAIR FACTOR IIH HELICASE SUBUNIT XPB"/>
    <property type="match status" value="1"/>
</dbReference>
<evidence type="ECO:0000256" key="1">
    <source>
        <dbReference type="ARBA" id="ARBA00022741"/>
    </source>
</evidence>
<evidence type="ECO:0000313" key="6">
    <source>
        <dbReference type="EMBL" id="MDN0070193.1"/>
    </source>
</evidence>
<dbReference type="SMART" id="SM00487">
    <property type="entry name" value="DEXDc"/>
    <property type="match status" value="1"/>
</dbReference>
<dbReference type="AlphaFoldDB" id="A0AAW7JWM7"/>
<keyword evidence="3 6" id="KW-0347">Helicase</keyword>
<dbReference type="InterPro" id="IPR014001">
    <property type="entry name" value="Helicase_ATP-bd"/>
</dbReference>
<dbReference type="InterPro" id="IPR006935">
    <property type="entry name" value="Helicase/UvrB_N"/>
</dbReference>
<evidence type="ECO:0000259" key="5">
    <source>
        <dbReference type="PROSITE" id="PS51192"/>
    </source>
</evidence>
<dbReference type="GO" id="GO:0005524">
    <property type="term" value="F:ATP binding"/>
    <property type="evidence" value="ECO:0007669"/>
    <property type="project" value="UniProtKB-KW"/>
</dbReference>
<dbReference type="PROSITE" id="PS51192">
    <property type="entry name" value="HELICASE_ATP_BIND_1"/>
    <property type="match status" value="1"/>
</dbReference>
<dbReference type="Proteomes" id="UP001168505">
    <property type="component" value="Unassembled WGS sequence"/>
</dbReference>
<comment type="caution">
    <text evidence="6">The sequence shown here is derived from an EMBL/GenBank/DDBJ whole genome shotgun (WGS) entry which is preliminary data.</text>
</comment>
<keyword evidence="2" id="KW-0378">Hydrolase</keyword>
<accession>A0AAW7JWM7</accession>
<sequence>MDARSLVLGRGHAMRGVRAGREPGEDIKKHDNGMLSAPTGFGKTVIGAWLIAQAKVSTLVVVPKTTLLAQWRARLLGFLAAPEGELKIGRLGGGKSRLTGNIDIATFQSLIKTDDRGERYVLPEVRVYGMVIVDECHHAGAPQLECVLKRVPARRVYGLSERQDVPTASTARSRWCVGLSVTWWIRRSRRDGRASRGFWQHGSPACATRAMSRV</sequence>
<dbReference type="GO" id="GO:0016787">
    <property type="term" value="F:hydrolase activity"/>
    <property type="evidence" value="ECO:0007669"/>
    <property type="project" value="UniProtKB-KW"/>
</dbReference>
<dbReference type="EMBL" id="JAUEIR010000010">
    <property type="protein sequence ID" value="MDN0070193.1"/>
    <property type="molecule type" value="Genomic_DNA"/>
</dbReference>
<dbReference type="CDD" id="cd17926">
    <property type="entry name" value="DEXHc_RE"/>
    <property type="match status" value="1"/>
</dbReference>
<dbReference type="PANTHER" id="PTHR11274">
    <property type="entry name" value="RAD25/XP-B DNA REPAIR HELICASE"/>
    <property type="match status" value="1"/>
</dbReference>
<name>A0AAW7JWM7_9ACTN</name>
<organism evidence="6 7">
    <name type="scientific">Collinsella ihumii</name>
    <dbReference type="NCBI Taxonomy" id="1720204"/>
    <lineage>
        <taxon>Bacteria</taxon>
        <taxon>Bacillati</taxon>
        <taxon>Actinomycetota</taxon>
        <taxon>Coriobacteriia</taxon>
        <taxon>Coriobacteriales</taxon>
        <taxon>Coriobacteriaceae</taxon>
        <taxon>Collinsella</taxon>
    </lineage>
</organism>
<dbReference type="InterPro" id="IPR027417">
    <property type="entry name" value="P-loop_NTPase"/>
</dbReference>
<dbReference type="Pfam" id="PF04851">
    <property type="entry name" value="ResIII"/>
    <property type="match status" value="1"/>
</dbReference>
<keyword evidence="4" id="KW-0067">ATP-binding</keyword>
<dbReference type="RefSeq" id="WP_289827683.1">
    <property type="nucleotide sequence ID" value="NZ_JAUEIR010000010.1"/>
</dbReference>
<dbReference type="Gene3D" id="3.40.50.300">
    <property type="entry name" value="P-loop containing nucleotide triphosphate hydrolases"/>
    <property type="match status" value="1"/>
</dbReference>
<reference evidence="6" key="2">
    <citation type="submission" date="2023-08" db="EMBL/GenBank/DDBJ databases">
        <title>Identification and characterization of horizontal gene transfer across gut microbiota members of farm animals based on homology search.</title>
        <authorList>
            <person name="Schwarzerova J."/>
            <person name="Nykrynova M."/>
            <person name="Jureckova K."/>
            <person name="Cejkova D."/>
            <person name="Rychlik I."/>
        </authorList>
    </citation>
    <scope>NUCLEOTIDE SEQUENCE</scope>
    <source>
        <strain evidence="6">15_COKtk</strain>
    </source>
</reference>